<sequence length="93" mass="10109">MGLGISPSRQHPKPLKCLTTLPVLKQADGTKPYIVRTDASNYALGAALLQGVGSDEHPIDIQANCFLRQNVTIRQRKEKLSLLSGLLRNSVDA</sequence>
<proteinExistence type="predicted"/>
<evidence type="ECO:0000259" key="1">
    <source>
        <dbReference type="Pfam" id="PF17919"/>
    </source>
</evidence>
<dbReference type="SUPFAM" id="SSF56672">
    <property type="entry name" value="DNA/RNA polymerases"/>
    <property type="match status" value="1"/>
</dbReference>
<dbReference type="InterPro" id="IPR043502">
    <property type="entry name" value="DNA/RNA_pol_sf"/>
</dbReference>
<reference evidence="2 3" key="1">
    <citation type="submission" date="2021-06" db="EMBL/GenBank/DDBJ databases">
        <title>Caerostris extrusa draft genome.</title>
        <authorList>
            <person name="Kono N."/>
            <person name="Arakawa K."/>
        </authorList>
    </citation>
    <scope>NUCLEOTIDE SEQUENCE [LARGE SCALE GENOMIC DNA]</scope>
</reference>
<dbReference type="Proteomes" id="UP001054945">
    <property type="component" value="Unassembled WGS sequence"/>
</dbReference>
<dbReference type="InterPro" id="IPR041577">
    <property type="entry name" value="RT_RNaseH_2"/>
</dbReference>
<name>A0AAV4RPC5_CAEEX</name>
<dbReference type="GO" id="GO:0071897">
    <property type="term" value="P:DNA biosynthetic process"/>
    <property type="evidence" value="ECO:0007669"/>
    <property type="project" value="UniProtKB-ARBA"/>
</dbReference>
<protein>
    <recommendedName>
        <fullName evidence="1">Reverse transcriptase/retrotransposon-derived protein RNase H-like domain-containing protein</fullName>
    </recommendedName>
</protein>
<dbReference type="Pfam" id="PF17919">
    <property type="entry name" value="RT_RNaseH_2"/>
    <property type="match status" value="1"/>
</dbReference>
<evidence type="ECO:0000313" key="2">
    <source>
        <dbReference type="EMBL" id="GIY23434.1"/>
    </source>
</evidence>
<keyword evidence="3" id="KW-1185">Reference proteome</keyword>
<organism evidence="2 3">
    <name type="scientific">Caerostris extrusa</name>
    <name type="common">Bark spider</name>
    <name type="synonym">Caerostris bankana</name>
    <dbReference type="NCBI Taxonomy" id="172846"/>
    <lineage>
        <taxon>Eukaryota</taxon>
        <taxon>Metazoa</taxon>
        <taxon>Ecdysozoa</taxon>
        <taxon>Arthropoda</taxon>
        <taxon>Chelicerata</taxon>
        <taxon>Arachnida</taxon>
        <taxon>Araneae</taxon>
        <taxon>Araneomorphae</taxon>
        <taxon>Entelegynae</taxon>
        <taxon>Araneoidea</taxon>
        <taxon>Araneidae</taxon>
        <taxon>Caerostris</taxon>
    </lineage>
</organism>
<gene>
    <name evidence="2" type="ORF">CEXT_532051</name>
</gene>
<dbReference type="AlphaFoldDB" id="A0AAV4RPC5"/>
<dbReference type="EMBL" id="BPLR01008272">
    <property type="protein sequence ID" value="GIY23434.1"/>
    <property type="molecule type" value="Genomic_DNA"/>
</dbReference>
<feature type="domain" description="Reverse transcriptase/retrotransposon-derived protein RNase H-like" evidence="1">
    <location>
        <begin position="16"/>
        <end position="60"/>
    </location>
</feature>
<evidence type="ECO:0000313" key="3">
    <source>
        <dbReference type="Proteomes" id="UP001054945"/>
    </source>
</evidence>
<accession>A0AAV4RPC5</accession>
<comment type="caution">
    <text evidence="2">The sequence shown here is derived from an EMBL/GenBank/DDBJ whole genome shotgun (WGS) entry which is preliminary data.</text>
</comment>